<dbReference type="RefSeq" id="WP_425443958.1">
    <property type="nucleotide sequence ID" value="NZ_MVBK01000028.1"/>
</dbReference>
<dbReference type="Pfam" id="PF04187">
    <property type="entry name" value="Cofac_haem_bdg"/>
    <property type="match status" value="1"/>
</dbReference>
<dbReference type="CDD" id="cd14727">
    <property type="entry name" value="ChanN-like"/>
    <property type="match status" value="1"/>
</dbReference>
<sequence>MFVFLTMAIALASAPATASCPAPGQWITPEGAERGVDELFSELADSKVVLLGEQHARWEHQRWQLHTLAGLHARRPDMVIALEMLPRQAQPALNAWVAGELDEATFLKRSDWRGSWGHDYEAYMPILHFARMHRVPVLAVNIDRALHSRLTVEGWDAVSEGQRYRITAPVPAPDAYRARLRAVYAAHPSASHADHHFERFIAGQLVWDRVLAAGLAEAASDGALVVGLMGRGHVEYGHGVPHQLADLGITDSRMLLPWDANEDCRTLQEGVAHAVFGIAAGEQHEPPRPTLLGVFIEASEAGVLVLDIASDSVAERAGLESGDVITHAAGQRLRETGDLVSLVRRQMPGTVLPLTVLRDERETEILARFPVHSD</sequence>
<reference evidence="3 4" key="1">
    <citation type="submission" date="2017-02" db="EMBL/GenBank/DDBJ databases">
        <title>Genomic diversity within the haloalkaliphilic genus Thioalkalivibrio.</title>
        <authorList>
            <person name="Ahn A.-C."/>
            <person name="Meier-Kolthoff J."/>
            <person name="Overmars L."/>
            <person name="Richter M."/>
            <person name="Woyke T."/>
            <person name="Sorokin D.Y."/>
            <person name="Muyzer G."/>
        </authorList>
    </citation>
    <scope>NUCLEOTIDE SEQUENCE [LARGE SCALE GENOMIC DNA]</scope>
    <source>
        <strain evidence="3 4">ALJD</strain>
    </source>
</reference>
<dbReference type="STRING" id="108003.B1C78_05035"/>
<feature type="chain" id="PRO_5013002591" evidence="1">
    <location>
        <begin position="19"/>
        <end position="374"/>
    </location>
</feature>
<evidence type="ECO:0000259" key="2">
    <source>
        <dbReference type="SMART" id="SM00228"/>
    </source>
</evidence>
<feature type="domain" description="PDZ" evidence="2">
    <location>
        <begin position="290"/>
        <end position="360"/>
    </location>
</feature>
<evidence type="ECO:0000313" key="4">
    <source>
        <dbReference type="Proteomes" id="UP000189462"/>
    </source>
</evidence>
<dbReference type="Gene3D" id="3.40.50.11550">
    <property type="match status" value="1"/>
</dbReference>
<dbReference type="Pfam" id="PF13180">
    <property type="entry name" value="PDZ_2"/>
    <property type="match status" value="1"/>
</dbReference>
<dbReference type="InterPro" id="IPR036034">
    <property type="entry name" value="PDZ_sf"/>
</dbReference>
<organism evidence="3 4">
    <name type="scientific">Thioalkalivibrio denitrificans</name>
    <dbReference type="NCBI Taxonomy" id="108003"/>
    <lineage>
        <taxon>Bacteria</taxon>
        <taxon>Pseudomonadati</taxon>
        <taxon>Pseudomonadota</taxon>
        <taxon>Gammaproteobacteria</taxon>
        <taxon>Chromatiales</taxon>
        <taxon>Ectothiorhodospiraceae</taxon>
        <taxon>Thioalkalivibrio</taxon>
    </lineage>
</organism>
<keyword evidence="1" id="KW-0732">Signal</keyword>
<dbReference type="SUPFAM" id="SSF50156">
    <property type="entry name" value="PDZ domain-like"/>
    <property type="match status" value="1"/>
</dbReference>
<name>A0A1V3NN16_9GAMM</name>
<dbReference type="InterPro" id="IPR007314">
    <property type="entry name" value="Cofac_haem-bd_dom"/>
</dbReference>
<dbReference type="SMART" id="SM00228">
    <property type="entry name" value="PDZ"/>
    <property type="match status" value="1"/>
</dbReference>
<dbReference type="Gene3D" id="2.30.42.10">
    <property type="match status" value="1"/>
</dbReference>
<comment type="caution">
    <text evidence="3">The sequence shown here is derived from an EMBL/GenBank/DDBJ whole genome shotgun (WGS) entry which is preliminary data.</text>
</comment>
<dbReference type="AlphaFoldDB" id="A0A1V3NN16"/>
<evidence type="ECO:0000256" key="1">
    <source>
        <dbReference type="SAM" id="SignalP"/>
    </source>
</evidence>
<evidence type="ECO:0000313" key="3">
    <source>
        <dbReference type="EMBL" id="OOG26431.1"/>
    </source>
</evidence>
<protein>
    <submittedName>
        <fullName evidence="3">PDZ/DHR/GLGF protein</fullName>
    </submittedName>
</protein>
<gene>
    <name evidence="3" type="ORF">B1C78_05035</name>
</gene>
<accession>A0A1V3NN16</accession>
<feature type="signal peptide" evidence="1">
    <location>
        <begin position="1"/>
        <end position="18"/>
    </location>
</feature>
<proteinExistence type="predicted"/>
<dbReference type="SUPFAM" id="SSF159501">
    <property type="entry name" value="EreA/ChaN-like"/>
    <property type="match status" value="1"/>
</dbReference>
<dbReference type="Proteomes" id="UP000189462">
    <property type="component" value="Unassembled WGS sequence"/>
</dbReference>
<dbReference type="EMBL" id="MVBK01000028">
    <property type="protein sequence ID" value="OOG26431.1"/>
    <property type="molecule type" value="Genomic_DNA"/>
</dbReference>
<dbReference type="InterPro" id="IPR001478">
    <property type="entry name" value="PDZ"/>
</dbReference>
<keyword evidence="4" id="KW-1185">Reference proteome</keyword>